<reference evidence="1" key="1">
    <citation type="journal article" date="2023" name="Mol. Phylogenet. Evol.">
        <title>Genome-scale phylogeny and comparative genomics of the fungal order Sordariales.</title>
        <authorList>
            <person name="Hensen N."/>
            <person name="Bonometti L."/>
            <person name="Westerberg I."/>
            <person name="Brannstrom I.O."/>
            <person name="Guillou S."/>
            <person name="Cros-Aarteil S."/>
            <person name="Calhoun S."/>
            <person name="Haridas S."/>
            <person name="Kuo A."/>
            <person name="Mondo S."/>
            <person name="Pangilinan J."/>
            <person name="Riley R."/>
            <person name="LaButti K."/>
            <person name="Andreopoulos B."/>
            <person name="Lipzen A."/>
            <person name="Chen C."/>
            <person name="Yan M."/>
            <person name="Daum C."/>
            <person name="Ng V."/>
            <person name="Clum A."/>
            <person name="Steindorff A."/>
            <person name="Ohm R.A."/>
            <person name="Martin F."/>
            <person name="Silar P."/>
            <person name="Natvig D.O."/>
            <person name="Lalanne C."/>
            <person name="Gautier V."/>
            <person name="Ament-Velasquez S.L."/>
            <person name="Kruys A."/>
            <person name="Hutchinson M.I."/>
            <person name="Powell A.J."/>
            <person name="Barry K."/>
            <person name="Miller A.N."/>
            <person name="Grigoriev I.V."/>
            <person name="Debuchy R."/>
            <person name="Gladieux P."/>
            <person name="Hiltunen Thoren M."/>
            <person name="Johannesson H."/>
        </authorList>
    </citation>
    <scope>NUCLEOTIDE SEQUENCE</scope>
    <source>
        <strain evidence="1">CBS 757.83</strain>
    </source>
</reference>
<keyword evidence="2" id="KW-1185">Reference proteome</keyword>
<gene>
    <name evidence="1" type="ORF">N658DRAFT_140486</name>
</gene>
<reference evidence="1" key="2">
    <citation type="submission" date="2023-05" db="EMBL/GenBank/DDBJ databases">
        <authorList>
            <consortium name="Lawrence Berkeley National Laboratory"/>
            <person name="Steindorff A."/>
            <person name="Hensen N."/>
            <person name="Bonometti L."/>
            <person name="Westerberg I."/>
            <person name="Brannstrom I.O."/>
            <person name="Guillou S."/>
            <person name="Cros-Aarteil S."/>
            <person name="Calhoun S."/>
            <person name="Haridas S."/>
            <person name="Kuo A."/>
            <person name="Mondo S."/>
            <person name="Pangilinan J."/>
            <person name="Riley R."/>
            <person name="Labutti K."/>
            <person name="Andreopoulos B."/>
            <person name="Lipzen A."/>
            <person name="Chen C."/>
            <person name="Yanf M."/>
            <person name="Daum C."/>
            <person name="Ng V."/>
            <person name="Clum A."/>
            <person name="Ohm R."/>
            <person name="Martin F."/>
            <person name="Silar P."/>
            <person name="Natvig D."/>
            <person name="Lalanne C."/>
            <person name="Gautier V."/>
            <person name="Ament-Velasquez S.L."/>
            <person name="Kruys A."/>
            <person name="Hutchinson M.I."/>
            <person name="Powell A.J."/>
            <person name="Barry K."/>
            <person name="Miller A.N."/>
            <person name="Grigoriev I.V."/>
            <person name="Debuchy R."/>
            <person name="Gladieux P."/>
            <person name="Thoren M.H."/>
            <person name="Johannesson H."/>
        </authorList>
    </citation>
    <scope>NUCLEOTIDE SEQUENCE</scope>
    <source>
        <strain evidence="1">CBS 757.83</strain>
    </source>
</reference>
<organism evidence="1 2">
    <name type="scientific">Parathielavia hyrcaniae</name>
    <dbReference type="NCBI Taxonomy" id="113614"/>
    <lineage>
        <taxon>Eukaryota</taxon>
        <taxon>Fungi</taxon>
        <taxon>Dikarya</taxon>
        <taxon>Ascomycota</taxon>
        <taxon>Pezizomycotina</taxon>
        <taxon>Sordariomycetes</taxon>
        <taxon>Sordariomycetidae</taxon>
        <taxon>Sordariales</taxon>
        <taxon>Chaetomiaceae</taxon>
        <taxon>Parathielavia</taxon>
    </lineage>
</organism>
<accession>A0AAN6PY85</accession>
<evidence type="ECO:0000313" key="1">
    <source>
        <dbReference type="EMBL" id="KAK4100157.1"/>
    </source>
</evidence>
<proteinExistence type="predicted"/>
<comment type="caution">
    <text evidence="1">The sequence shown here is derived from an EMBL/GenBank/DDBJ whole genome shotgun (WGS) entry which is preliminary data.</text>
</comment>
<protein>
    <submittedName>
        <fullName evidence="1">Uncharacterized protein</fullName>
    </submittedName>
</protein>
<dbReference type="AlphaFoldDB" id="A0AAN6PY85"/>
<dbReference type="EMBL" id="MU863643">
    <property type="protein sequence ID" value="KAK4100157.1"/>
    <property type="molecule type" value="Genomic_DNA"/>
</dbReference>
<evidence type="ECO:0000313" key="2">
    <source>
        <dbReference type="Proteomes" id="UP001305647"/>
    </source>
</evidence>
<sequence>MSRVGLILDRLTRRTIAEKSKWSRLYSYLHHRAFHSLLLAAGIALMSVSPPLRFQAECLVRRRWSVFTHRRQ</sequence>
<dbReference type="Proteomes" id="UP001305647">
    <property type="component" value="Unassembled WGS sequence"/>
</dbReference>
<name>A0AAN6PY85_9PEZI</name>